<dbReference type="AlphaFoldDB" id="A0A0V1F575"/>
<organism evidence="1 2">
    <name type="scientific">Trichinella pseudospiralis</name>
    <name type="common">Parasitic roundworm</name>
    <dbReference type="NCBI Taxonomy" id="6337"/>
    <lineage>
        <taxon>Eukaryota</taxon>
        <taxon>Metazoa</taxon>
        <taxon>Ecdysozoa</taxon>
        <taxon>Nematoda</taxon>
        <taxon>Enoplea</taxon>
        <taxon>Dorylaimia</taxon>
        <taxon>Trichinellida</taxon>
        <taxon>Trichinellidae</taxon>
        <taxon>Trichinella</taxon>
    </lineage>
</organism>
<dbReference type="Proteomes" id="UP000054995">
    <property type="component" value="Unassembled WGS sequence"/>
</dbReference>
<dbReference type="EMBL" id="JYDT01000241">
    <property type="protein sequence ID" value="KRY81325.1"/>
    <property type="molecule type" value="Genomic_DNA"/>
</dbReference>
<proteinExistence type="predicted"/>
<gene>
    <name evidence="1" type="ORF">T4D_3150</name>
</gene>
<evidence type="ECO:0000313" key="1">
    <source>
        <dbReference type="EMBL" id="KRY81325.1"/>
    </source>
</evidence>
<dbReference type="OrthoDB" id="8195432at2759"/>
<accession>A0A0V1F575</accession>
<keyword evidence="2" id="KW-1185">Reference proteome</keyword>
<protein>
    <submittedName>
        <fullName evidence="1">Uncharacterized protein</fullName>
    </submittedName>
</protein>
<name>A0A0V1F575_TRIPS</name>
<evidence type="ECO:0000313" key="2">
    <source>
        <dbReference type="Proteomes" id="UP000054995"/>
    </source>
</evidence>
<comment type="caution">
    <text evidence="1">The sequence shown here is derived from an EMBL/GenBank/DDBJ whole genome shotgun (WGS) entry which is preliminary data.</text>
</comment>
<sequence length="134" mass="14690">MDSYWTYVLPRLTFQLIIAKFHNIKQSGGEYDRAILKLVKRIFQYPVETSTDFVRAPRSCGGLDYTGTQDALVSLSGCLDPGSRHPRTVASAYFAKRSKVVEAADLSKLLLRPAPSPACPIAASNKAGNDARGR</sequence>
<reference evidence="1 2" key="1">
    <citation type="submission" date="2015-01" db="EMBL/GenBank/DDBJ databases">
        <title>Evolution of Trichinella species and genotypes.</title>
        <authorList>
            <person name="Korhonen P.K."/>
            <person name="Edoardo P."/>
            <person name="Giuseppe L.R."/>
            <person name="Gasser R.B."/>
        </authorList>
    </citation>
    <scope>NUCLEOTIDE SEQUENCE [LARGE SCALE GENOMIC DNA]</scope>
    <source>
        <strain evidence="1">ISS470</strain>
    </source>
</reference>